<feature type="domain" description="Integrase catalytic" evidence="3">
    <location>
        <begin position="288"/>
        <end position="450"/>
    </location>
</feature>
<feature type="region of interest" description="Disordered" evidence="2">
    <location>
        <begin position="111"/>
        <end position="137"/>
    </location>
</feature>
<evidence type="ECO:0000313" key="8">
    <source>
        <dbReference type="EMBL" id="QAT66017.1"/>
    </source>
</evidence>
<dbReference type="GO" id="GO:0015074">
    <property type="term" value="P:DNA integration"/>
    <property type="evidence" value="ECO:0007669"/>
    <property type="project" value="InterPro"/>
</dbReference>
<evidence type="ECO:0000313" key="6">
    <source>
        <dbReference type="EMBL" id="QAT65754.1"/>
    </source>
</evidence>
<protein>
    <submittedName>
        <fullName evidence="8">IS3 family transposase</fullName>
    </submittedName>
</protein>
<organism evidence="8 9">
    <name type="scientific">Bacillus glycinifermentans</name>
    <dbReference type="NCBI Taxonomy" id="1664069"/>
    <lineage>
        <taxon>Bacteria</taxon>
        <taxon>Bacillati</taxon>
        <taxon>Bacillota</taxon>
        <taxon>Bacilli</taxon>
        <taxon>Bacillales</taxon>
        <taxon>Bacillaceae</taxon>
        <taxon>Bacillus</taxon>
    </lineage>
</organism>
<dbReference type="AlphaFoldDB" id="A0AAJ3YZ82"/>
<dbReference type="SUPFAM" id="SSF46689">
    <property type="entry name" value="Homeodomain-like"/>
    <property type="match status" value="2"/>
</dbReference>
<dbReference type="SUPFAM" id="SSF53098">
    <property type="entry name" value="Ribonuclease H-like"/>
    <property type="match status" value="1"/>
</dbReference>
<evidence type="ECO:0000313" key="5">
    <source>
        <dbReference type="EMBL" id="QAT65626.1"/>
    </source>
</evidence>
<dbReference type="InterPro" id="IPR036388">
    <property type="entry name" value="WH-like_DNA-bd_sf"/>
</dbReference>
<proteinExistence type="predicted"/>
<dbReference type="InterPro" id="IPR048020">
    <property type="entry name" value="Transpos_IS3"/>
</dbReference>
<sequence>MAKFTAEEKIQAVKRYLAGREGHKTIAREIGVSSGVFQVWIRKYHYHGESAFQKLYTTYSVEDKLKVLHYMIENGTSIRETAAIFNIQAPSTVAQWQKLFETGGIDALKPMKKGRPSMTKKNQKRTKKQTPQEGSVEAMQAEIERLRMENAYLKKLNNLSSKQGKITKQEKAQVVFELRTEFPVKALLKLAGIPRSTYYYWVKTFGLPDKDAKLKTLIQSIYHEHKGRYGYRRIRDELKNRGYQMNHKKIYRLMKELGLKCLVRMKKYRSYKGETGTVAPNRLERNFKAEKPKMKWVTDITEFKLFGEKLYLSPMLDLFNGEIIAYTIGSRPTYSLISEMLEKSFEQLTDKENLLIHSDQGWHYQMKQYRHALKERNIIQSMSRKGNCYDNAVIESFFGILKSEFIHFNEFQSIEHFKQELVTYIDYYNHKRIKAKLKGMSPVQYRIHASHVT</sequence>
<dbReference type="InterPro" id="IPR012337">
    <property type="entry name" value="RNaseH-like_sf"/>
</dbReference>
<dbReference type="InterPro" id="IPR025948">
    <property type="entry name" value="HTH-like_dom"/>
</dbReference>
<dbReference type="Gene3D" id="1.10.10.10">
    <property type="entry name" value="Winged helix-like DNA-binding domain superfamily/Winged helix DNA-binding domain"/>
    <property type="match status" value="2"/>
</dbReference>
<dbReference type="InterPro" id="IPR050900">
    <property type="entry name" value="Transposase_IS3/IS150/IS904"/>
</dbReference>
<evidence type="ECO:0000256" key="2">
    <source>
        <dbReference type="SAM" id="MobiDB-lite"/>
    </source>
</evidence>
<dbReference type="GeneID" id="82853906"/>
<dbReference type="GO" id="GO:0004803">
    <property type="term" value="F:transposase activity"/>
    <property type="evidence" value="ECO:0007669"/>
    <property type="project" value="InterPro"/>
</dbReference>
<dbReference type="Pfam" id="PF13276">
    <property type="entry name" value="HTH_21"/>
    <property type="match status" value="1"/>
</dbReference>
<dbReference type="Pfam" id="PF01527">
    <property type="entry name" value="HTH_Tnp_1"/>
    <property type="match status" value="1"/>
</dbReference>
<evidence type="ECO:0000313" key="7">
    <source>
        <dbReference type="EMBL" id="QAT65976.1"/>
    </source>
</evidence>
<dbReference type="Pfam" id="PF13518">
    <property type="entry name" value="HTH_28"/>
    <property type="match status" value="1"/>
</dbReference>
<dbReference type="EMBL" id="CP035232">
    <property type="protein sequence ID" value="QAT65976.1"/>
    <property type="molecule type" value="Genomic_DNA"/>
</dbReference>
<comment type="function">
    <text evidence="1">Involved in the transposition of the insertion sequence.</text>
</comment>
<dbReference type="EMBL" id="CP035232">
    <property type="protein sequence ID" value="QAT64888.1"/>
    <property type="molecule type" value="Genomic_DNA"/>
</dbReference>
<dbReference type="InterPro" id="IPR055247">
    <property type="entry name" value="InsJ-like_HTH"/>
</dbReference>
<evidence type="ECO:0000259" key="3">
    <source>
        <dbReference type="PROSITE" id="PS50994"/>
    </source>
</evidence>
<dbReference type="Gene3D" id="3.30.420.10">
    <property type="entry name" value="Ribonuclease H-like superfamily/Ribonuclease H"/>
    <property type="match status" value="1"/>
</dbReference>
<dbReference type="EMBL" id="CP035232">
    <property type="protein sequence ID" value="QAT66017.1"/>
    <property type="molecule type" value="Genomic_DNA"/>
</dbReference>
<gene>
    <name evidence="4" type="ORF">EQZ20_08205</name>
    <name evidence="5" type="ORF">EQZ20_12435</name>
    <name evidence="6" type="ORF">EQZ20_13125</name>
    <name evidence="7" type="ORF">EQZ20_14410</name>
    <name evidence="8" type="ORF">EQZ20_14620</name>
</gene>
<evidence type="ECO:0000256" key="1">
    <source>
        <dbReference type="ARBA" id="ARBA00002286"/>
    </source>
</evidence>
<dbReference type="EMBL" id="CP035232">
    <property type="protein sequence ID" value="QAT65754.1"/>
    <property type="molecule type" value="Genomic_DNA"/>
</dbReference>
<accession>A0AAJ3YZ82</accession>
<dbReference type="NCBIfam" id="NF033516">
    <property type="entry name" value="transpos_IS3"/>
    <property type="match status" value="1"/>
</dbReference>
<dbReference type="PROSITE" id="PS50994">
    <property type="entry name" value="INTEGRASE"/>
    <property type="match status" value="1"/>
</dbReference>
<dbReference type="GO" id="GO:0006313">
    <property type="term" value="P:DNA transposition"/>
    <property type="evidence" value="ECO:0007669"/>
    <property type="project" value="InterPro"/>
</dbReference>
<dbReference type="RefSeq" id="WP_099047033.1">
    <property type="nucleotide sequence ID" value="NZ_CP035232.1"/>
</dbReference>
<dbReference type="GO" id="GO:0003677">
    <property type="term" value="F:DNA binding"/>
    <property type="evidence" value="ECO:0007669"/>
    <property type="project" value="InterPro"/>
</dbReference>
<dbReference type="PANTHER" id="PTHR46889">
    <property type="entry name" value="TRANSPOSASE INSF FOR INSERTION SEQUENCE IS3B-RELATED"/>
    <property type="match status" value="1"/>
</dbReference>
<evidence type="ECO:0000313" key="9">
    <source>
        <dbReference type="Proteomes" id="UP000288675"/>
    </source>
</evidence>
<dbReference type="Proteomes" id="UP000288675">
    <property type="component" value="Chromosome"/>
</dbReference>
<evidence type="ECO:0000313" key="4">
    <source>
        <dbReference type="EMBL" id="QAT64888.1"/>
    </source>
</evidence>
<dbReference type="InterPro" id="IPR009057">
    <property type="entry name" value="Homeodomain-like_sf"/>
</dbReference>
<dbReference type="Pfam" id="PF13333">
    <property type="entry name" value="rve_2"/>
    <property type="match status" value="1"/>
</dbReference>
<dbReference type="Pfam" id="PF00665">
    <property type="entry name" value="rve"/>
    <property type="match status" value="1"/>
</dbReference>
<name>A0AAJ3YZ82_9BACI</name>
<dbReference type="InterPro" id="IPR002514">
    <property type="entry name" value="Transposase_8"/>
</dbReference>
<dbReference type="EMBL" id="CP035232">
    <property type="protein sequence ID" value="QAT65626.1"/>
    <property type="molecule type" value="Genomic_DNA"/>
</dbReference>
<dbReference type="InterPro" id="IPR036397">
    <property type="entry name" value="RNaseH_sf"/>
</dbReference>
<dbReference type="InterPro" id="IPR001584">
    <property type="entry name" value="Integrase_cat-core"/>
</dbReference>
<reference evidence="8 9" key="1">
    <citation type="submission" date="2019-01" db="EMBL/GenBank/DDBJ databases">
        <title>Genome sequence of Bacillus glycinifermentans SRCM103574.</title>
        <authorList>
            <person name="Kong H.-J."/>
            <person name="Jeong S.-Y."/>
            <person name="Jeong D.-Y."/>
        </authorList>
    </citation>
    <scope>NUCLEOTIDE SEQUENCE [LARGE SCALE GENOMIC DNA]</scope>
    <source>
        <strain evidence="8 9">SRCM103574</strain>
    </source>
</reference>